<name>A0A097EF79_9SPHN</name>
<evidence type="ECO:0000256" key="1">
    <source>
        <dbReference type="SAM" id="MobiDB-lite"/>
    </source>
</evidence>
<organism evidence="2 3">
    <name type="scientific">Sphingomonas taxi</name>
    <dbReference type="NCBI Taxonomy" id="1549858"/>
    <lineage>
        <taxon>Bacteria</taxon>
        <taxon>Pseudomonadati</taxon>
        <taxon>Pseudomonadota</taxon>
        <taxon>Alphaproteobacteria</taxon>
        <taxon>Sphingomonadales</taxon>
        <taxon>Sphingomonadaceae</taxon>
        <taxon>Sphingomonas</taxon>
    </lineage>
</organism>
<gene>
    <name evidence="2" type="ORF">MC45_07365</name>
</gene>
<keyword evidence="3" id="KW-1185">Reference proteome</keyword>
<dbReference type="HOGENOM" id="CLU_1926234_0_0_5"/>
<dbReference type="AlphaFoldDB" id="A0A097EF79"/>
<dbReference type="RefSeq" id="WP_038661346.1">
    <property type="nucleotide sequence ID" value="NZ_CP009571.1"/>
</dbReference>
<feature type="region of interest" description="Disordered" evidence="1">
    <location>
        <begin position="108"/>
        <end position="131"/>
    </location>
</feature>
<evidence type="ECO:0000313" key="3">
    <source>
        <dbReference type="Proteomes" id="UP000033200"/>
    </source>
</evidence>
<dbReference type="Proteomes" id="UP000033200">
    <property type="component" value="Chromosome"/>
</dbReference>
<proteinExistence type="predicted"/>
<reference evidence="2 3" key="1">
    <citation type="submission" date="2014-09" db="EMBL/GenBank/DDBJ databases">
        <title>Using Illumina technology Improving SMRT sequencing Genome Assembly by RASTools.</title>
        <authorList>
            <person name="Zhou Y."/>
            <person name="Ma T."/>
            <person name="Liu T."/>
        </authorList>
    </citation>
    <scope>NUCLEOTIDE SEQUENCE [LARGE SCALE GENOMIC DNA]</scope>
    <source>
        <strain evidence="2 3">ATCC 55669</strain>
    </source>
</reference>
<accession>A0A097EF79</accession>
<dbReference type="KEGG" id="stax:MC45_07365"/>
<sequence length="131" mass="13622">MSLKDLIDGAASAAGSVAAVAADPVDPAAERSALLDKLHQARTAFDMNQSTQSGGQWLAADDAGRVAFTPTRPDCQPMVIGGQAVTFWKVEELPEVLDAFEAAINAGELDPQLTGSTPAGHSLPLERLAPR</sequence>
<evidence type="ECO:0000313" key="2">
    <source>
        <dbReference type="EMBL" id="AIT06233.1"/>
    </source>
</evidence>
<protein>
    <submittedName>
        <fullName evidence="2">Uncharacterized protein</fullName>
    </submittedName>
</protein>
<dbReference type="EMBL" id="CP009571">
    <property type="protein sequence ID" value="AIT06233.1"/>
    <property type="molecule type" value="Genomic_DNA"/>
</dbReference>